<dbReference type="Gene3D" id="2.130.10.10">
    <property type="entry name" value="YVTN repeat-like/Quinoprotein amine dehydrogenase"/>
    <property type="match status" value="1"/>
</dbReference>
<accession>A0A517XWJ9</accession>
<dbReference type="PANTHER" id="PTHR12697">
    <property type="entry name" value="PBS LYASE HEAT-LIKE PROTEIN"/>
    <property type="match status" value="1"/>
</dbReference>
<dbReference type="EMBL" id="CP036273">
    <property type="protein sequence ID" value="QDU21891.1"/>
    <property type="molecule type" value="Genomic_DNA"/>
</dbReference>
<dbReference type="SMART" id="SM00567">
    <property type="entry name" value="EZ_HEAT"/>
    <property type="match status" value="18"/>
</dbReference>
<dbReference type="Proteomes" id="UP000319576">
    <property type="component" value="Chromosome"/>
</dbReference>
<dbReference type="InterPro" id="IPR011047">
    <property type="entry name" value="Quinoprotein_ADH-like_sf"/>
</dbReference>
<dbReference type="PROSITE" id="PS50294">
    <property type="entry name" value="WD_REPEATS_REGION"/>
    <property type="match status" value="1"/>
</dbReference>
<dbReference type="SUPFAM" id="SSF48371">
    <property type="entry name" value="ARM repeat"/>
    <property type="match status" value="3"/>
</dbReference>
<dbReference type="InterPro" id="IPR016024">
    <property type="entry name" value="ARM-type_fold"/>
</dbReference>
<keyword evidence="3" id="KW-1185">Reference proteome</keyword>
<evidence type="ECO:0000313" key="3">
    <source>
        <dbReference type="Proteomes" id="UP000319576"/>
    </source>
</evidence>
<organism evidence="2 3">
    <name type="scientific">Urbifossiella limnaea</name>
    <dbReference type="NCBI Taxonomy" id="2528023"/>
    <lineage>
        <taxon>Bacteria</taxon>
        <taxon>Pseudomonadati</taxon>
        <taxon>Planctomycetota</taxon>
        <taxon>Planctomycetia</taxon>
        <taxon>Gemmatales</taxon>
        <taxon>Gemmataceae</taxon>
        <taxon>Urbifossiella</taxon>
    </lineage>
</organism>
<protein>
    <submittedName>
        <fullName evidence="2">HEAT repeat protein</fullName>
    </submittedName>
</protein>
<dbReference type="InterPro" id="IPR011989">
    <property type="entry name" value="ARM-like"/>
</dbReference>
<name>A0A517XWJ9_9BACT</name>
<feature type="repeat" description="WD" evidence="1">
    <location>
        <begin position="275"/>
        <end position="306"/>
    </location>
</feature>
<dbReference type="SMART" id="SM00320">
    <property type="entry name" value="WD40"/>
    <property type="match status" value="3"/>
</dbReference>
<reference evidence="2 3" key="1">
    <citation type="submission" date="2019-02" db="EMBL/GenBank/DDBJ databases">
        <title>Deep-cultivation of Planctomycetes and their phenomic and genomic characterization uncovers novel biology.</title>
        <authorList>
            <person name="Wiegand S."/>
            <person name="Jogler M."/>
            <person name="Boedeker C."/>
            <person name="Pinto D."/>
            <person name="Vollmers J."/>
            <person name="Rivas-Marin E."/>
            <person name="Kohn T."/>
            <person name="Peeters S.H."/>
            <person name="Heuer A."/>
            <person name="Rast P."/>
            <person name="Oberbeckmann S."/>
            <person name="Bunk B."/>
            <person name="Jeske O."/>
            <person name="Meyerdierks A."/>
            <person name="Storesund J.E."/>
            <person name="Kallscheuer N."/>
            <person name="Luecker S."/>
            <person name="Lage O.M."/>
            <person name="Pohl T."/>
            <person name="Merkel B.J."/>
            <person name="Hornburger P."/>
            <person name="Mueller R.-W."/>
            <person name="Bruemmer F."/>
            <person name="Labrenz M."/>
            <person name="Spormann A.M."/>
            <person name="Op den Camp H."/>
            <person name="Overmann J."/>
            <person name="Amann R."/>
            <person name="Jetten M.S.M."/>
            <person name="Mascher T."/>
            <person name="Medema M.H."/>
            <person name="Devos D.P."/>
            <person name="Kaster A.-K."/>
            <person name="Ovreas L."/>
            <person name="Rohde M."/>
            <person name="Galperin M.Y."/>
            <person name="Jogler C."/>
        </authorList>
    </citation>
    <scope>NUCLEOTIDE SEQUENCE [LARGE SCALE GENOMIC DNA]</scope>
    <source>
        <strain evidence="2 3">ETA_A1</strain>
    </source>
</reference>
<keyword evidence="1" id="KW-0853">WD repeat</keyword>
<dbReference type="PANTHER" id="PTHR12697:SF5">
    <property type="entry name" value="DEOXYHYPUSINE HYDROXYLASE"/>
    <property type="match status" value="1"/>
</dbReference>
<dbReference type="KEGG" id="uli:ETAA1_38640"/>
<evidence type="ECO:0000313" key="2">
    <source>
        <dbReference type="EMBL" id="QDU21891.1"/>
    </source>
</evidence>
<dbReference type="Pfam" id="PF13646">
    <property type="entry name" value="HEAT_2"/>
    <property type="match status" value="3"/>
</dbReference>
<evidence type="ECO:0000256" key="1">
    <source>
        <dbReference type="PROSITE-ProRule" id="PRU00221"/>
    </source>
</evidence>
<dbReference type="GO" id="GO:0016491">
    <property type="term" value="F:oxidoreductase activity"/>
    <property type="evidence" value="ECO:0007669"/>
    <property type="project" value="TreeGrafter"/>
</dbReference>
<dbReference type="RefSeq" id="WP_145241191.1">
    <property type="nucleotide sequence ID" value="NZ_CP036273.1"/>
</dbReference>
<dbReference type="InterPro" id="IPR015943">
    <property type="entry name" value="WD40/YVTN_repeat-like_dom_sf"/>
</dbReference>
<dbReference type="PROSITE" id="PS50082">
    <property type="entry name" value="WD_REPEATS_2"/>
    <property type="match status" value="1"/>
</dbReference>
<sequence length="2167" mass="228770">MTPEMQDLIRRRIEQMRAMLANLPAEQRAVVEAQIESLGAKFGSAASETAAVLFGKPSGGTGEKHLTYRGHFRAAAGAGGALVFVTEHPEGQPTALFRLDADALNLTEQPLPCGGVALAVDGDHVYVAGTDRRVYVAAGATPKPLAGPFDAPLAALVVAAGDRLAVLSGANLHLVSRADGKVLQTLDLPDRGTCLAADRSGQWLAAGTEKGTVVVFDGQDRADFERSDAERLHDGAVTALLFEPDDLRFFSAGADHKLLSTHARGRLEPEDKGRDNNHEDIVTAMLLTPTGDRLITGARDAALKTWPRAGAVKPAALKDGVGKVVALAVVTVYNQPRLAVACDDDTMRFVELDADGRFGAAVGRVYGAVDRAKHEAGQHDPKRREKALRDAAAWADVAGLDLIAARLDADVDHQLRLLAAQLLAASPNPRAVALLEAAVRHKDEKVRVEAFRGLQTHLGADTLKPIDLALTAGKPDVGVLAVAALGPLAARDDQALARLTDALDHAAWDVRKAALAALEAVFPAPSPEAGLAALGSKHGDVRAAALVRFFERGQLADPRATAAVRRRLEDDDSGVRRVAFLVTVLARPTLARALRAADDELHRQLAELDKAEKPAAAAAALDAADYDVPLQATAARAVDTCLRGARALATLGDARAFGLLIQLSREESAAARVDVCRALATLNDPRAAARLRSLLFDPDTSVRDAAYTALARIEAAAPLAVAESGLTAAAEDVRRRGLQTLVEVVRRDPPGGPPDAATSPAWALLARALDDDAPAVRTEAWKAVLKFGAGEAGLRFARGSANADVRREVLTEAAAAPDEPWAPAFVLDFFNDPDPALRAEAFAHATRKTKELTPLSAALASRFADTRRAGIDALEKKHSKPAQALLVWALADTDRDNRVRALNILIDEDARDSIAEALSAVHDDIRANAAAALARQGHPAALAPLLALAGEPEPAVSERVGRWKEVVEAALGGLEELADPAALPVIRPLLESNHPTIRAAAAVALAAATRPGTADVLRAAMSHPDTVVRHAATLGLARLGDASVVGRLLASDLPPGPVLRAAVALGTSGERVVAVMLDHANATTRTSALLVEMLSELRGQSGDARRCLECLSAKAPRTRLAGARGLELYPDPAAFRSFVVELVNDRGDEEAWKIPAETVETLAAVLVGGSPALRARAVGQFQWLDHKEQVGWNYQWEVFAKRFAADIAAAEVTAPPRTASRLSAAEAKELAFGAYIGLVREQGSATATPAVARVRQTALARVLAVAAADAAYRPAAFPVLMQALADPNQPVRFQAFDQLLALGFARTRLGAEALEAGHTDLGVKGLELLSGGTSTADGDAVLERVLLTRTDDLAAEAAKLLAARRGLVPVAAAALAAAHDPLRRQAVQWLAGEYDQAADARQALRAALRSRYRSVREAAAFELAAKRDAAAFDALVALLRDAGLPGQQTRLIEAIQQLNDPRAAAAFLYRIETDPAGTAPVFVLFTAAGAARRPEVADRLFDLAARRKEWRTAAFDALLVTSGFDQLIDDPSDERPDRTWEEKQHPRHPALLARLLDRAVAAGADVFVAKLLHAARWCRGPEVDEPLALLTANPDPELRRTAVEALGWRFKHRGAPAEALLRALKHKDATTQFLAAEGLARGGRADGISILLSAIEYLDDVGERARAVLALGELGDARALDVLLRLAGEDGHALQEPAAEAIGHLRRSPDAEKIGRLLERLAKGSGGVALRALVGLRWFDSASGWQLIRRRATDRQNLMVRLGAVPQLGFKDEPANRDLLLKLLRTGHELDVLQAAFRAARRLFGAGSLEPHYALVQHEAAADALADADAFGEDVMGAVTERGDVLRLLDIFPRCGPEVQASLEASLLSRAAIPTADARAALASTNEGTVRLAARLLGNAGAPDAATTAALAAALTKWTATWDERRTKPPAGPVTMYPPYTTVRPDATDESVAAAMAPTADALRALVWAACRLGATDRVAELAVSRPDDPLFRPVRHDAVRALAAAAANEAVLAAMDALARGNDPVVRESAAAVLTRHDPARAAALLQPLASDRPSFTRLVAGRGLPAAAAFVRGAVAQVHTLAVALPAVVAAKDVAALAAVAKDRKKPEAARLGAIEGLGVMAAPPAEAVLAEMGAADGDDEDVRKAAWRALRRSKRARHAAEATA</sequence>
<dbReference type="InterPro" id="IPR004155">
    <property type="entry name" value="PBS_lyase_HEAT"/>
</dbReference>
<proteinExistence type="predicted"/>
<dbReference type="SUPFAM" id="SSF50998">
    <property type="entry name" value="Quinoprotein alcohol dehydrogenase-like"/>
    <property type="match status" value="1"/>
</dbReference>
<dbReference type="OrthoDB" id="5618659at2"/>
<dbReference type="Gene3D" id="1.25.10.10">
    <property type="entry name" value="Leucine-rich Repeat Variant"/>
    <property type="match status" value="7"/>
</dbReference>
<dbReference type="InterPro" id="IPR001680">
    <property type="entry name" value="WD40_rpt"/>
</dbReference>
<gene>
    <name evidence="2" type="ORF">ETAA1_38640</name>
</gene>